<organism evidence="2 3">
    <name type="scientific">Citrus unshiu</name>
    <name type="common">Satsuma mandarin</name>
    <name type="synonym">Citrus nobilis var. unshiu</name>
    <dbReference type="NCBI Taxonomy" id="55188"/>
    <lineage>
        <taxon>Eukaryota</taxon>
        <taxon>Viridiplantae</taxon>
        <taxon>Streptophyta</taxon>
        <taxon>Embryophyta</taxon>
        <taxon>Tracheophyta</taxon>
        <taxon>Spermatophyta</taxon>
        <taxon>Magnoliopsida</taxon>
        <taxon>eudicotyledons</taxon>
        <taxon>Gunneridae</taxon>
        <taxon>Pentapetalae</taxon>
        <taxon>rosids</taxon>
        <taxon>malvids</taxon>
        <taxon>Sapindales</taxon>
        <taxon>Rutaceae</taxon>
        <taxon>Aurantioideae</taxon>
        <taxon>Citrus</taxon>
    </lineage>
</organism>
<feature type="region of interest" description="Disordered" evidence="1">
    <location>
        <begin position="205"/>
        <end position="237"/>
    </location>
</feature>
<protein>
    <submittedName>
        <fullName evidence="2">Uncharacterized protein</fullName>
    </submittedName>
</protein>
<accession>A0A2H5Q6N2</accession>
<evidence type="ECO:0000313" key="3">
    <source>
        <dbReference type="Proteomes" id="UP000236630"/>
    </source>
</evidence>
<evidence type="ECO:0000313" key="2">
    <source>
        <dbReference type="EMBL" id="GAY60242.1"/>
    </source>
</evidence>
<dbReference type="STRING" id="55188.A0A2H5Q6N2"/>
<keyword evidence="3" id="KW-1185">Reference proteome</keyword>
<evidence type="ECO:0000256" key="1">
    <source>
        <dbReference type="SAM" id="MobiDB-lite"/>
    </source>
</evidence>
<gene>
    <name evidence="2" type="ORF">CUMW_200440</name>
</gene>
<dbReference type="AlphaFoldDB" id="A0A2H5Q6N2"/>
<comment type="caution">
    <text evidence="2">The sequence shown here is derived from an EMBL/GenBank/DDBJ whole genome shotgun (WGS) entry which is preliminary data.</text>
</comment>
<reference evidence="2 3" key="1">
    <citation type="journal article" date="2017" name="Front. Genet.">
        <title>Draft sequencing of the heterozygous diploid genome of Satsuma (Citrus unshiu Marc.) using a hybrid assembly approach.</title>
        <authorList>
            <person name="Shimizu T."/>
            <person name="Tanizawa Y."/>
            <person name="Mochizuki T."/>
            <person name="Nagasaki H."/>
            <person name="Yoshioka T."/>
            <person name="Toyoda A."/>
            <person name="Fujiyama A."/>
            <person name="Kaminuma E."/>
            <person name="Nakamura Y."/>
        </authorList>
    </citation>
    <scope>NUCLEOTIDE SEQUENCE [LARGE SCALE GENOMIC DNA]</scope>
    <source>
        <strain evidence="3">cv. Miyagawa wase</strain>
    </source>
</reference>
<name>A0A2H5Q6N2_CITUN</name>
<dbReference type="EMBL" id="BDQV01000230">
    <property type="protein sequence ID" value="GAY60242.1"/>
    <property type="molecule type" value="Genomic_DNA"/>
</dbReference>
<sequence length="383" mass="42381">MLILWTPELTGSRFYFTANKLSLCLGGGYIVFPLGLARLSGYDEINEDARKILDLYVAGEDENPNIPLPDEIPIDLGAKAPISSPSSPPYGSKELYIPRKVNKKKAKLREKIPIERQSSEASEVTRKRSMKKCDVPIRGASFGEKLGNVGLQKEKYSDPSKGVQKKGLSKVLLPTYSDELESDKDHRSGGKEILSKSCLSKEAFSNDREDNNARVGKNQKLRNDGTETSPSGNAECGKQGVVVEEVVPTAIGAFEGSTIVPTVDLSKVQASRLLKSKVPTWSWVRSPQKAPMKAAEIYLHTIVSFFLFYLDTWCNLVPLSYGTYRDPSIIISKDQKIDLSSRPVKVKAPWITERKSVHEPMQIGLKAVDNPLPMGCEQPNKII</sequence>
<proteinExistence type="predicted"/>
<dbReference type="Proteomes" id="UP000236630">
    <property type="component" value="Unassembled WGS sequence"/>
</dbReference>
<feature type="region of interest" description="Disordered" evidence="1">
    <location>
        <begin position="111"/>
        <end position="132"/>
    </location>
</feature>